<feature type="compositionally biased region" description="Basic and acidic residues" evidence="1">
    <location>
        <begin position="127"/>
        <end position="137"/>
    </location>
</feature>
<evidence type="ECO:0000313" key="3">
    <source>
        <dbReference type="Proteomes" id="UP000799428"/>
    </source>
</evidence>
<dbReference type="Proteomes" id="UP000799428">
    <property type="component" value="Unassembled WGS sequence"/>
</dbReference>
<gene>
    <name evidence="2" type="ORF">K504DRAFT_507291</name>
</gene>
<protein>
    <submittedName>
        <fullName evidence="2">Uncharacterized protein</fullName>
    </submittedName>
</protein>
<feature type="region of interest" description="Disordered" evidence="1">
    <location>
        <begin position="123"/>
        <end position="143"/>
    </location>
</feature>
<dbReference type="EMBL" id="MU005783">
    <property type="protein sequence ID" value="KAF2704283.1"/>
    <property type="molecule type" value="Genomic_DNA"/>
</dbReference>
<feature type="compositionally biased region" description="Basic and acidic residues" evidence="1">
    <location>
        <begin position="199"/>
        <end position="208"/>
    </location>
</feature>
<reference evidence="2" key="1">
    <citation type="journal article" date="2020" name="Stud. Mycol.">
        <title>101 Dothideomycetes genomes: a test case for predicting lifestyles and emergence of pathogens.</title>
        <authorList>
            <person name="Haridas S."/>
            <person name="Albert R."/>
            <person name="Binder M."/>
            <person name="Bloem J."/>
            <person name="Labutti K."/>
            <person name="Salamov A."/>
            <person name="Andreopoulos B."/>
            <person name="Baker S."/>
            <person name="Barry K."/>
            <person name="Bills G."/>
            <person name="Bluhm B."/>
            <person name="Cannon C."/>
            <person name="Castanera R."/>
            <person name="Culley D."/>
            <person name="Daum C."/>
            <person name="Ezra D."/>
            <person name="Gonzalez J."/>
            <person name="Henrissat B."/>
            <person name="Kuo A."/>
            <person name="Liang C."/>
            <person name="Lipzen A."/>
            <person name="Lutzoni F."/>
            <person name="Magnuson J."/>
            <person name="Mondo S."/>
            <person name="Nolan M."/>
            <person name="Ohm R."/>
            <person name="Pangilinan J."/>
            <person name="Park H.-J."/>
            <person name="Ramirez L."/>
            <person name="Alfaro M."/>
            <person name="Sun H."/>
            <person name="Tritt A."/>
            <person name="Yoshinaga Y."/>
            <person name="Zwiers L.-H."/>
            <person name="Turgeon B."/>
            <person name="Goodwin S."/>
            <person name="Spatafora J."/>
            <person name="Crous P."/>
            <person name="Grigoriev I."/>
        </authorList>
    </citation>
    <scope>NUCLEOTIDE SEQUENCE</scope>
    <source>
        <strain evidence="2">CBS 279.74</strain>
    </source>
</reference>
<accession>A0A6G1JVC8</accession>
<evidence type="ECO:0000313" key="2">
    <source>
        <dbReference type="EMBL" id="KAF2704283.1"/>
    </source>
</evidence>
<evidence type="ECO:0000256" key="1">
    <source>
        <dbReference type="SAM" id="MobiDB-lite"/>
    </source>
</evidence>
<sequence length="208" mass="22937">MMVYDPRMGQGGDPSSTVAIPEPTTNIPEDRISLAVMMKHTDLGVHGIWRNMGRAQPLAANCVQPTKRASLCPCGRASIQHLEDARYPIWDEDIMLLEARSWCTGGLSLPGPQLKTILDGTGLKPSVDGKHQSKDGEAAGTRYSRRQPMLEMAARTLQASNACSLHVVIDTYLTWTTVYLHLPTSASHNPTEWNTPSEARYEEPTRLV</sequence>
<feature type="region of interest" description="Disordered" evidence="1">
    <location>
        <begin position="186"/>
        <end position="208"/>
    </location>
</feature>
<organism evidence="2 3">
    <name type="scientific">Pleomassaria siparia CBS 279.74</name>
    <dbReference type="NCBI Taxonomy" id="1314801"/>
    <lineage>
        <taxon>Eukaryota</taxon>
        <taxon>Fungi</taxon>
        <taxon>Dikarya</taxon>
        <taxon>Ascomycota</taxon>
        <taxon>Pezizomycotina</taxon>
        <taxon>Dothideomycetes</taxon>
        <taxon>Pleosporomycetidae</taxon>
        <taxon>Pleosporales</taxon>
        <taxon>Pleomassariaceae</taxon>
        <taxon>Pleomassaria</taxon>
    </lineage>
</organism>
<feature type="compositionally biased region" description="Polar residues" evidence="1">
    <location>
        <begin position="186"/>
        <end position="197"/>
    </location>
</feature>
<dbReference type="AlphaFoldDB" id="A0A6G1JVC8"/>
<proteinExistence type="predicted"/>
<feature type="region of interest" description="Disordered" evidence="1">
    <location>
        <begin position="1"/>
        <end position="24"/>
    </location>
</feature>
<name>A0A6G1JVC8_9PLEO</name>
<feature type="compositionally biased region" description="Polar residues" evidence="1">
    <location>
        <begin position="13"/>
        <end position="24"/>
    </location>
</feature>
<keyword evidence="3" id="KW-1185">Reference proteome</keyword>